<evidence type="ECO:0000313" key="2">
    <source>
        <dbReference type="EMBL" id="CAB4344624.1"/>
    </source>
</evidence>
<organism evidence="2">
    <name type="scientific">freshwater metagenome</name>
    <dbReference type="NCBI Taxonomy" id="449393"/>
    <lineage>
        <taxon>unclassified sequences</taxon>
        <taxon>metagenomes</taxon>
        <taxon>ecological metagenomes</taxon>
    </lineage>
</organism>
<reference evidence="2" key="1">
    <citation type="submission" date="2020-05" db="EMBL/GenBank/DDBJ databases">
        <authorList>
            <person name="Chiriac C."/>
            <person name="Salcher M."/>
            <person name="Ghai R."/>
            <person name="Kavagutti S V."/>
        </authorList>
    </citation>
    <scope>NUCLEOTIDE SEQUENCE</scope>
</reference>
<evidence type="ECO:0000256" key="1">
    <source>
        <dbReference type="SAM" id="MobiDB-lite"/>
    </source>
</evidence>
<accession>A0A6J5ZPK4</accession>
<name>A0A6J5ZPK4_9ZZZZ</name>
<feature type="region of interest" description="Disordered" evidence="1">
    <location>
        <begin position="1"/>
        <end position="31"/>
    </location>
</feature>
<dbReference type="AlphaFoldDB" id="A0A6J5ZPK4"/>
<gene>
    <name evidence="2" type="ORF">UFOPK3522_00977</name>
</gene>
<dbReference type="EMBL" id="CAESAO010000080">
    <property type="protein sequence ID" value="CAB4344624.1"/>
    <property type="molecule type" value="Genomic_DNA"/>
</dbReference>
<sequence length="47" mass="5105">MVPMNEAVPLDVINMPQRTGPDKAGSHNRQALKATPIIQLLAVRKPS</sequence>
<protein>
    <submittedName>
        <fullName evidence="2">Unannotated protein</fullName>
    </submittedName>
</protein>
<proteinExistence type="predicted"/>